<dbReference type="PROSITE" id="PS50076">
    <property type="entry name" value="DNAJ_2"/>
    <property type="match status" value="1"/>
</dbReference>
<dbReference type="SUPFAM" id="SSF46565">
    <property type="entry name" value="Chaperone J-domain"/>
    <property type="match status" value="1"/>
</dbReference>
<feature type="compositionally biased region" description="Basic and acidic residues" evidence="2">
    <location>
        <begin position="265"/>
        <end position="280"/>
    </location>
</feature>
<evidence type="ECO:0000313" key="4">
    <source>
        <dbReference type="EMBL" id="KAK9798524.1"/>
    </source>
</evidence>
<feature type="compositionally biased region" description="Low complexity" evidence="2">
    <location>
        <begin position="53"/>
        <end position="63"/>
    </location>
</feature>
<keyword evidence="5" id="KW-1185">Reference proteome</keyword>
<proteinExistence type="predicted"/>
<evidence type="ECO:0000256" key="1">
    <source>
        <dbReference type="SAM" id="Coils"/>
    </source>
</evidence>
<dbReference type="PRINTS" id="PR00625">
    <property type="entry name" value="JDOMAIN"/>
</dbReference>
<gene>
    <name evidence="4" type="ORF">WJX73_007542</name>
</gene>
<dbReference type="Pfam" id="PF00226">
    <property type="entry name" value="DnaJ"/>
    <property type="match status" value="1"/>
</dbReference>
<dbReference type="AlphaFoldDB" id="A0AAW1NV45"/>
<dbReference type="PANTHER" id="PTHR46620">
    <property type="entry name" value="J DOMAIN-CONTAINING PROTEIN SPF31"/>
    <property type="match status" value="1"/>
</dbReference>
<feature type="region of interest" description="Disordered" evidence="2">
    <location>
        <begin position="1"/>
        <end position="66"/>
    </location>
</feature>
<protein>
    <recommendedName>
        <fullName evidence="3">J domain-containing protein</fullName>
    </recommendedName>
</protein>
<dbReference type="InterPro" id="IPR036869">
    <property type="entry name" value="J_dom_sf"/>
</dbReference>
<evidence type="ECO:0000259" key="3">
    <source>
        <dbReference type="PROSITE" id="PS50076"/>
    </source>
</evidence>
<organism evidence="4 5">
    <name type="scientific">Symbiochloris irregularis</name>
    <dbReference type="NCBI Taxonomy" id="706552"/>
    <lineage>
        <taxon>Eukaryota</taxon>
        <taxon>Viridiplantae</taxon>
        <taxon>Chlorophyta</taxon>
        <taxon>core chlorophytes</taxon>
        <taxon>Trebouxiophyceae</taxon>
        <taxon>Trebouxiales</taxon>
        <taxon>Trebouxiaceae</taxon>
        <taxon>Symbiochloris</taxon>
    </lineage>
</organism>
<dbReference type="PANTHER" id="PTHR46620:SF1">
    <property type="entry name" value="J DOMAIN-CONTAINING PROTEIN SPF31"/>
    <property type="match status" value="1"/>
</dbReference>
<dbReference type="EMBL" id="JALJOQ010000098">
    <property type="protein sequence ID" value="KAK9798524.1"/>
    <property type="molecule type" value="Genomic_DNA"/>
</dbReference>
<feature type="domain" description="J" evidence="3">
    <location>
        <begin position="110"/>
        <end position="166"/>
    </location>
</feature>
<feature type="compositionally biased region" description="Basic and acidic residues" evidence="2">
    <location>
        <begin position="16"/>
        <end position="52"/>
    </location>
</feature>
<evidence type="ECO:0000313" key="5">
    <source>
        <dbReference type="Proteomes" id="UP001465755"/>
    </source>
</evidence>
<dbReference type="SMART" id="SM00271">
    <property type="entry name" value="DnaJ"/>
    <property type="match status" value="1"/>
</dbReference>
<keyword evidence="1" id="KW-0175">Coiled coil</keyword>
<reference evidence="4 5" key="1">
    <citation type="journal article" date="2024" name="Nat. Commun.">
        <title>Phylogenomics reveals the evolutionary origins of lichenization in chlorophyte algae.</title>
        <authorList>
            <person name="Puginier C."/>
            <person name="Libourel C."/>
            <person name="Otte J."/>
            <person name="Skaloud P."/>
            <person name="Haon M."/>
            <person name="Grisel S."/>
            <person name="Petersen M."/>
            <person name="Berrin J.G."/>
            <person name="Delaux P.M."/>
            <person name="Dal Grande F."/>
            <person name="Keller J."/>
        </authorList>
    </citation>
    <scope>NUCLEOTIDE SEQUENCE [LARGE SCALE GENOMIC DNA]</scope>
    <source>
        <strain evidence="4 5">SAG 2036</strain>
    </source>
</reference>
<evidence type="ECO:0000256" key="2">
    <source>
        <dbReference type="SAM" id="MobiDB-lite"/>
    </source>
</evidence>
<sequence>MAQEAGTSDDQLMAEKATETEKPTEEDQSKAEDPSETEKPTEEDRSYVERAEAAAAEAAVAEAPTGKAENIHAGLSEEEQDALLKEFFSELREVDRDNEVNRILGAFKLNPFEQLGLHFDSTLPDVKRQYRKASLMVHPDKCKHPRAQDAFEILGHAVSELEDEGKLKELIYVMSLARDELRKDRKKSTKNDAVVRLASAVHKEGRQGVEADWEATDEYHQAWKMKARDILAKAEWRRRKLNKRMKDEQLRLEEDEAGMKKRLKETREDHKKWEETREGRVGNWRTFVSKKKSKSKAGEKMVAGSGIKPPKLVQEDEDRTYIPRPVGEQFRPPPPKIARERQPKK</sequence>
<dbReference type="Proteomes" id="UP001465755">
    <property type="component" value="Unassembled WGS sequence"/>
</dbReference>
<feature type="region of interest" description="Disordered" evidence="2">
    <location>
        <begin position="262"/>
        <end position="345"/>
    </location>
</feature>
<comment type="caution">
    <text evidence="4">The sequence shown here is derived from an EMBL/GenBank/DDBJ whole genome shotgun (WGS) entry which is preliminary data.</text>
</comment>
<name>A0AAW1NV45_9CHLO</name>
<accession>A0AAW1NV45</accession>
<dbReference type="Gene3D" id="1.10.287.110">
    <property type="entry name" value="DnaJ domain"/>
    <property type="match status" value="1"/>
</dbReference>
<feature type="compositionally biased region" description="Polar residues" evidence="2">
    <location>
        <begin position="1"/>
        <end position="10"/>
    </location>
</feature>
<feature type="coiled-coil region" evidence="1">
    <location>
        <begin position="231"/>
        <end position="258"/>
    </location>
</feature>
<dbReference type="InterPro" id="IPR001623">
    <property type="entry name" value="DnaJ_domain"/>
</dbReference>
<dbReference type="CDD" id="cd06257">
    <property type="entry name" value="DnaJ"/>
    <property type="match status" value="1"/>
</dbReference>